<dbReference type="Pfam" id="PF13175">
    <property type="entry name" value="AAA_15"/>
    <property type="match status" value="1"/>
</dbReference>
<organism evidence="3 4">
    <name type="scientific">Methanosarcina mazei (strain ATCC BAA-159 / DSM 3647 / Goe1 / Go1 / JCM 11833 / OCM 88)</name>
    <name type="common">Methanosarcina frisia</name>
    <dbReference type="NCBI Taxonomy" id="192952"/>
    <lineage>
        <taxon>Archaea</taxon>
        <taxon>Methanobacteriati</taxon>
        <taxon>Methanobacteriota</taxon>
        <taxon>Stenosarchaea group</taxon>
        <taxon>Methanomicrobia</taxon>
        <taxon>Methanosarcinales</taxon>
        <taxon>Methanosarcinaceae</taxon>
        <taxon>Methanosarcina</taxon>
    </lineage>
</organism>
<evidence type="ECO:0000259" key="1">
    <source>
        <dbReference type="Pfam" id="PF13175"/>
    </source>
</evidence>
<feature type="domain" description="Endonuclease GajA/Old nuclease/RecF-like AAA" evidence="1">
    <location>
        <begin position="22"/>
        <end position="428"/>
    </location>
</feature>
<dbReference type="KEGG" id="mma:MM_2702"/>
<dbReference type="eggNOG" id="arCOG03235">
    <property type="taxonomic scope" value="Archaea"/>
</dbReference>
<protein>
    <submittedName>
        <fullName evidence="3">Uncharacterized protein</fullName>
    </submittedName>
</protein>
<dbReference type="InterPro" id="IPR051396">
    <property type="entry name" value="Bact_Antivir_Def_Nuclease"/>
</dbReference>
<dbReference type="SUPFAM" id="SSF52540">
    <property type="entry name" value="P-loop containing nucleoside triphosphate hydrolases"/>
    <property type="match status" value="1"/>
</dbReference>
<evidence type="ECO:0000313" key="4">
    <source>
        <dbReference type="Proteomes" id="UP000000595"/>
    </source>
</evidence>
<dbReference type="PATRIC" id="fig|192952.21.peg.3111"/>
<dbReference type="Proteomes" id="UP000000595">
    <property type="component" value="Chromosome"/>
</dbReference>
<reference evidence="3 4" key="1">
    <citation type="journal article" date="2002" name="J. Mol. Microbiol. Biotechnol.">
        <title>The genome of Methanosarcina mazei: evidence for lateral gene transfer between Bacteria and Archaea.</title>
        <authorList>
            <person name="Deppenmeier U."/>
            <person name="Johann A."/>
            <person name="Hartsch T."/>
            <person name="Merkl R."/>
            <person name="Schmitz R.A."/>
            <person name="Martinez-Arias R."/>
            <person name="Henne A."/>
            <person name="Wiezer A."/>
            <person name="Baumer S."/>
            <person name="Jacobi C."/>
            <person name="Bruggemann H."/>
            <person name="Lienard T."/>
            <person name="Christmann A."/>
            <person name="Bomeke M."/>
            <person name="Steckel S."/>
            <person name="Bhattacharyya A."/>
            <person name="Lykidis A."/>
            <person name="Overbeek R."/>
            <person name="Klenk H.P."/>
            <person name="Gunsalus R.P."/>
            <person name="Fritz H.J."/>
            <person name="Gottschalk G."/>
        </authorList>
    </citation>
    <scope>NUCLEOTIDE SEQUENCE [LARGE SCALE GENOMIC DNA]</scope>
    <source>
        <strain evidence="4">ATCC BAA-159 / DSM 3647 / Goe1 / Go1 / JCM 11833 / OCM 88</strain>
    </source>
</reference>
<accession>Q8PTL3</accession>
<gene>
    <name evidence="3" type="ordered locus">MM_2702</name>
</gene>
<name>Q8PTL3_METMA</name>
<dbReference type="HOGENOM" id="CLU_017618_2_0_2"/>
<evidence type="ECO:0000259" key="2">
    <source>
        <dbReference type="Pfam" id="PF20469"/>
    </source>
</evidence>
<dbReference type="Pfam" id="PF20469">
    <property type="entry name" value="OLD-like_TOPRIM"/>
    <property type="match status" value="1"/>
</dbReference>
<dbReference type="AlphaFoldDB" id="Q8PTL3"/>
<dbReference type="InterPro" id="IPR027417">
    <property type="entry name" value="P-loop_NTPase"/>
</dbReference>
<feature type="domain" description="OLD protein-like TOPRIM" evidence="2">
    <location>
        <begin position="481"/>
        <end position="548"/>
    </location>
</feature>
<dbReference type="InterPro" id="IPR034139">
    <property type="entry name" value="TOPRIM_OLD"/>
</dbReference>
<dbReference type="PANTHER" id="PTHR43581">
    <property type="entry name" value="ATP/GTP PHOSPHATASE"/>
    <property type="match status" value="1"/>
</dbReference>
<dbReference type="PANTHER" id="PTHR43581:SF4">
    <property type="entry name" value="ATP_GTP PHOSPHATASE"/>
    <property type="match status" value="1"/>
</dbReference>
<evidence type="ECO:0000313" key="3">
    <source>
        <dbReference type="EMBL" id="AAM32398.1"/>
    </source>
</evidence>
<dbReference type="Gene3D" id="3.40.50.300">
    <property type="entry name" value="P-loop containing nucleotide triphosphate hydrolases"/>
    <property type="match status" value="1"/>
</dbReference>
<dbReference type="CDD" id="cd01026">
    <property type="entry name" value="TOPRIM_OLD"/>
    <property type="match status" value="1"/>
</dbReference>
<sequence>MLIIYGLILRSLLNKFWKEGTMLLNSVRIENYRGLRDICLPLSRFVCIVGENNSGKSSTLLALSLFITGSKVNKNDYYDSTKPVRIEVELNICESDLAKVKDEHKDKIFEIITDKKLTLVRRYETDDSVNLCYKKLMPVDKRFDDSKIAEILSGKKGNEIKTAIMDHLPEYEEFFDEVKTQKGAKEIVDSIIKDMPISQLEEKDVKLPIPEAIIKTLMPEPYYIQAVKDINDDVKTKESATFGKIISLFHKEIEGSKPVKDIVESFGKITTLFNRPDNRESRPDKRLKEVKDIEKLVNAYLKENFPSSSLEFYIPPIELKDILSTTQIYIDDGTRGLIDSKGDGLKRAVTFSLLRSYVEMKRRSKLLDSLDSEEADPQNEENPSQPYLFLFEEPELYLHPAAQKVLFDALSIISESNQVVVTTHSPIFFSSTSTNTFIKMKKVYEKDIKPYSASICIDLHNNTTNRDLFQLICYENNCAAFFASRVVLVEGDSDVYFFNHVAKTLNSDWDFNRKNIPLIKINGKGSVQRYRKFFNAFEIEVHAILDLDVLVNGFSKLGVSESTNSIYSQLISEIDRVAIDLNINGEPNKDKIKSMVEKYTWLQRYQRLKELCGTLSSGNNLSEDEIREINLLFEIEEKNKRKQVLQCEDYKITYKDILLSSLRDENIYVLSKGTVENYYPPWTYADDKPSKAINACALLPDRESVLKISPLVNTHQDKDHDSEEKINEKTEFEIIFEKIFEPAQPQTNEPNISILGLLTEDQTFNISIPISSDASQPAFPDK</sequence>
<dbReference type="EMBL" id="AE008384">
    <property type="protein sequence ID" value="AAM32398.1"/>
    <property type="molecule type" value="Genomic_DNA"/>
</dbReference>
<dbReference type="InterPro" id="IPR041685">
    <property type="entry name" value="AAA_GajA/Old/RecF-like"/>
</dbReference>
<proteinExistence type="predicted"/>